<sequence>MQLSFVLVLLASTTGVIADLHYYGYCYSKIQPVNNNNVCPKKRDTSDNMALKLGRSRIMGRAYGDNAEATKKACAAYRKRNTGSKQWDQCPDCTVSMRHTTDSNYCITSCNSAAKHIGGDELHYYCKQAGADGSDAYP</sequence>
<feature type="signal peptide" evidence="1">
    <location>
        <begin position="1"/>
        <end position="18"/>
    </location>
</feature>
<reference evidence="2" key="1">
    <citation type="journal article" date="2020" name="Phytopathology">
        <title>Genome Sequence Resources of Colletotrichum truncatum, C. plurivorum, C. musicola, and C. sojae: Four Species Pathogenic to Soybean (Glycine max).</title>
        <authorList>
            <person name="Rogerio F."/>
            <person name="Boufleur T.R."/>
            <person name="Ciampi-Guillardi M."/>
            <person name="Sukno S.A."/>
            <person name="Thon M.R."/>
            <person name="Massola Junior N.S."/>
            <person name="Baroncelli R."/>
        </authorList>
    </citation>
    <scope>NUCLEOTIDE SEQUENCE</scope>
    <source>
        <strain evidence="2">LFN0074</strain>
    </source>
</reference>
<evidence type="ECO:0000313" key="2">
    <source>
        <dbReference type="EMBL" id="KAF6804368.1"/>
    </source>
</evidence>
<protein>
    <submittedName>
        <fullName evidence="2">Uncharacterized protein</fullName>
    </submittedName>
</protein>
<proteinExistence type="predicted"/>
<keyword evidence="1" id="KW-0732">Signal</keyword>
<evidence type="ECO:0000313" key="3">
    <source>
        <dbReference type="Proteomes" id="UP000639643"/>
    </source>
</evidence>
<dbReference type="Proteomes" id="UP000639643">
    <property type="component" value="Unassembled WGS sequence"/>
</dbReference>
<name>A0A8H6J1E8_9PEZI</name>
<accession>A0A8H6J1E8</accession>
<dbReference type="OrthoDB" id="3489571at2759"/>
<dbReference type="EMBL" id="WIGM01001138">
    <property type="protein sequence ID" value="KAF6804368.1"/>
    <property type="molecule type" value="Genomic_DNA"/>
</dbReference>
<organism evidence="2 3">
    <name type="scientific">Colletotrichum musicola</name>
    <dbReference type="NCBI Taxonomy" id="2175873"/>
    <lineage>
        <taxon>Eukaryota</taxon>
        <taxon>Fungi</taxon>
        <taxon>Dikarya</taxon>
        <taxon>Ascomycota</taxon>
        <taxon>Pezizomycotina</taxon>
        <taxon>Sordariomycetes</taxon>
        <taxon>Hypocreomycetidae</taxon>
        <taxon>Glomerellales</taxon>
        <taxon>Glomerellaceae</taxon>
        <taxon>Colletotrichum</taxon>
        <taxon>Colletotrichum orchidearum species complex</taxon>
    </lineage>
</organism>
<dbReference type="AlphaFoldDB" id="A0A8H6J1E8"/>
<comment type="caution">
    <text evidence="2">The sequence shown here is derived from an EMBL/GenBank/DDBJ whole genome shotgun (WGS) entry which is preliminary data.</text>
</comment>
<keyword evidence="3" id="KW-1185">Reference proteome</keyword>
<evidence type="ECO:0000256" key="1">
    <source>
        <dbReference type="SAM" id="SignalP"/>
    </source>
</evidence>
<gene>
    <name evidence="2" type="ORF">CMUS01_14863</name>
</gene>
<feature type="chain" id="PRO_5034092701" evidence="1">
    <location>
        <begin position="19"/>
        <end position="138"/>
    </location>
</feature>